<dbReference type="Pfam" id="PF13231">
    <property type="entry name" value="PMT_2"/>
    <property type="match status" value="1"/>
</dbReference>
<evidence type="ECO:0000259" key="9">
    <source>
        <dbReference type="Pfam" id="PF13231"/>
    </source>
</evidence>
<feature type="transmembrane region" description="Helical" evidence="8">
    <location>
        <begin position="136"/>
        <end position="154"/>
    </location>
</feature>
<keyword evidence="3" id="KW-0328">Glycosyltransferase</keyword>
<evidence type="ECO:0000313" key="10">
    <source>
        <dbReference type="EMBL" id="KKQ70825.1"/>
    </source>
</evidence>
<dbReference type="AlphaFoldDB" id="A0A0G0K5U4"/>
<feature type="domain" description="Glycosyltransferase RgtA/B/C/D-like" evidence="9">
    <location>
        <begin position="68"/>
        <end position="225"/>
    </location>
</feature>
<dbReference type="PANTHER" id="PTHR33908">
    <property type="entry name" value="MANNOSYLTRANSFERASE YKCB-RELATED"/>
    <property type="match status" value="1"/>
</dbReference>
<dbReference type="InterPro" id="IPR038731">
    <property type="entry name" value="RgtA/B/C-like"/>
</dbReference>
<keyword evidence="4" id="KW-0808">Transferase</keyword>
<evidence type="ECO:0000256" key="3">
    <source>
        <dbReference type="ARBA" id="ARBA00022676"/>
    </source>
</evidence>
<evidence type="ECO:0000256" key="6">
    <source>
        <dbReference type="ARBA" id="ARBA00022989"/>
    </source>
</evidence>
<comment type="subcellular location">
    <subcellularLocation>
        <location evidence="1">Cell membrane</location>
        <topology evidence="1">Multi-pass membrane protein</topology>
    </subcellularLocation>
</comment>
<dbReference type="Proteomes" id="UP000034406">
    <property type="component" value="Unassembled WGS sequence"/>
</dbReference>
<proteinExistence type="predicted"/>
<feature type="transmembrane region" description="Helical" evidence="8">
    <location>
        <begin position="209"/>
        <end position="230"/>
    </location>
</feature>
<keyword evidence="6 8" id="KW-1133">Transmembrane helix</keyword>
<evidence type="ECO:0000256" key="4">
    <source>
        <dbReference type="ARBA" id="ARBA00022679"/>
    </source>
</evidence>
<feature type="transmembrane region" description="Helical" evidence="8">
    <location>
        <begin position="280"/>
        <end position="300"/>
    </location>
</feature>
<feature type="transmembrane region" description="Helical" evidence="8">
    <location>
        <begin position="363"/>
        <end position="382"/>
    </location>
</feature>
<evidence type="ECO:0000256" key="2">
    <source>
        <dbReference type="ARBA" id="ARBA00022475"/>
    </source>
</evidence>
<name>A0A0G0K5U4_9BACT</name>
<reference evidence="10 11" key="1">
    <citation type="journal article" date="2015" name="Nature">
        <title>rRNA introns, odd ribosomes, and small enigmatic genomes across a large radiation of phyla.</title>
        <authorList>
            <person name="Brown C.T."/>
            <person name="Hug L.A."/>
            <person name="Thomas B.C."/>
            <person name="Sharon I."/>
            <person name="Castelle C.J."/>
            <person name="Singh A."/>
            <person name="Wilkins M.J."/>
            <person name="Williams K.H."/>
            <person name="Banfield J.F."/>
        </authorList>
    </citation>
    <scope>NUCLEOTIDE SEQUENCE [LARGE SCALE GENOMIC DNA]</scope>
</reference>
<dbReference type="PANTHER" id="PTHR33908:SF11">
    <property type="entry name" value="MEMBRANE PROTEIN"/>
    <property type="match status" value="1"/>
</dbReference>
<gene>
    <name evidence="10" type="ORF">US90_C0005G0039</name>
</gene>
<evidence type="ECO:0000256" key="1">
    <source>
        <dbReference type="ARBA" id="ARBA00004651"/>
    </source>
</evidence>
<evidence type="ECO:0000256" key="7">
    <source>
        <dbReference type="ARBA" id="ARBA00023136"/>
    </source>
</evidence>
<feature type="transmembrane region" description="Helical" evidence="8">
    <location>
        <begin position="312"/>
        <end position="331"/>
    </location>
</feature>
<dbReference type="EMBL" id="LBUT01000005">
    <property type="protein sequence ID" value="KKQ70825.1"/>
    <property type="molecule type" value="Genomic_DNA"/>
</dbReference>
<protein>
    <recommendedName>
        <fullName evidence="9">Glycosyltransferase RgtA/B/C/D-like domain-containing protein</fullName>
    </recommendedName>
</protein>
<dbReference type="GO" id="GO:0005886">
    <property type="term" value="C:plasma membrane"/>
    <property type="evidence" value="ECO:0007669"/>
    <property type="project" value="UniProtKB-SubCell"/>
</dbReference>
<keyword evidence="2" id="KW-1003">Cell membrane</keyword>
<evidence type="ECO:0000256" key="5">
    <source>
        <dbReference type="ARBA" id="ARBA00022692"/>
    </source>
</evidence>
<dbReference type="InterPro" id="IPR050297">
    <property type="entry name" value="LipidA_mod_glycosyltrf_83"/>
</dbReference>
<dbReference type="GO" id="GO:0009103">
    <property type="term" value="P:lipopolysaccharide biosynthetic process"/>
    <property type="evidence" value="ECO:0007669"/>
    <property type="project" value="UniProtKB-ARBA"/>
</dbReference>
<feature type="transmembrane region" description="Helical" evidence="8">
    <location>
        <begin position="166"/>
        <end position="197"/>
    </location>
</feature>
<comment type="caution">
    <text evidence="10">The sequence shown here is derived from an EMBL/GenBank/DDBJ whole genome shotgun (WGS) entry which is preliminary data.</text>
</comment>
<evidence type="ECO:0000313" key="11">
    <source>
        <dbReference type="Proteomes" id="UP000034406"/>
    </source>
</evidence>
<dbReference type="GO" id="GO:0016763">
    <property type="term" value="F:pentosyltransferase activity"/>
    <property type="evidence" value="ECO:0007669"/>
    <property type="project" value="TreeGrafter"/>
</dbReference>
<accession>A0A0G0K5U4</accession>
<sequence length="500" mass="58341">MMEFIKKHRFIIFIILIASFFRLYRIGDYMEFLGDQGRDIVIVRDFLKNGNFFFIGPQTSTGNMYLGPFYYYFIAPSLLLANFNPIGPAIFIALLGILTTYLVYFISKIWFNHSTALIASFFFAISPTIIKYSNFSWNPNVMPLFALLFAYFIWKSFSQDKFKNLIYATLSFIMALNAHYLALLLLPIPLIYFTIYLLKKPTAKNKKNFFKYLAISSIIFLISLIPQIAFDIKHQGQNIGALITFFSQRQTTVNLKAYKAIPIAWPLFTQINGSLLAGKIPLPATLISLFIALSSLFYLFKNFSQIKKNLYHPGFLLMFWYFFGLIGLGLYKQHIYDHYFGFLFPVVTMLTAFLITYIFQIKIYGKIISVLIFLIIVFQSFSHNQFLYQPPRQLWTTKQIVQSIQQKSNQEPFNLALLAKQNYDPPYRYFFYQNKAPLYDLKDKITNQLFVICEPWQIECQPINNPEWAVAAFGWAKIESQWEINGIQIFRLIHNLGGTP</sequence>
<dbReference type="STRING" id="1618490.US90_C0005G0039"/>
<keyword evidence="7 8" id="KW-0472">Membrane</keyword>
<organism evidence="10 11">
    <name type="scientific">Candidatus Shapirobacteria bacterium GW2011_GWE2_38_30</name>
    <dbReference type="NCBI Taxonomy" id="1618490"/>
    <lineage>
        <taxon>Bacteria</taxon>
        <taxon>Candidatus Shapironibacteriota</taxon>
    </lineage>
</organism>
<feature type="transmembrane region" description="Helical" evidence="8">
    <location>
        <begin position="338"/>
        <end position="357"/>
    </location>
</feature>
<keyword evidence="5 8" id="KW-0812">Transmembrane</keyword>
<evidence type="ECO:0000256" key="8">
    <source>
        <dbReference type="SAM" id="Phobius"/>
    </source>
</evidence>